<dbReference type="AlphaFoldDB" id="A0A382RQP3"/>
<dbReference type="Pfam" id="PF02463">
    <property type="entry name" value="SMC_N"/>
    <property type="match status" value="1"/>
</dbReference>
<gene>
    <name evidence="10" type="ORF">METZ01_LOCUS352868</name>
</gene>
<evidence type="ECO:0000256" key="3">
    <source>
        <dbReference type="ARBA" id="ARBA00020170"/>
    </source>
</evidence>
<dbReference type="GO" id="GO:0005737">
    <property type="term" value="C:cytoplasm"/>
    <property type="evidence" value="ECO:0007669"/>
    <property type="project" value="UniProtKB-SubCell"/>
</dbReference>
<dbReference type="GO" id="GO:0006302">
    <property type="term" value="P:double-strand break repair"/>
    <property type="evidence" value="ECO:0007669"/>
    <property type="project" value="TreeGrafter"/>
</dbReference>
<evidence type="ECO:0000313" key="10">
    <source>
        <dbReference type="EMBL" id="SVD00014.1"/>
    </source>
</evidence>
<feature type="non-terminal residue" evidence="10">
    <location>
        <position position="1"/>
    </location>
</feature>
<feature type="domain" description="RecF/RecN/SMC N-terminal" evidence="9">
    <location>
        <begin position="1"/>
        <end position="125"/>
    </location>
</feature>
<dbReference type="PROSITE" id="PS00617">
    <property type="entry name" value="RECF_1"/>
    <property type="match status" value="1"/>
</dbReference>
<evidence type="ECO:0000259" key="9">
    <source>
        <dbReference type="Pfam" id="PF02463"/>
    </source>
</evidence>
<dbReference type="GO" id="GO:0003697">
    <property type="term" value="F:single-stranded DNA binding"/>
    <property type="evidence" value="ECO:0007669"/>
    <property type="project" value="InterPro"/>
</dbReference>
<keyword evidence="7" id="KW-0067">ATP-binding</keyword>
<dbReference type="InterPro" id="IPR018078">
    <property type="entry name" value="DNA-binding_RecF_CS"/>
</dbReference>
<keyword evidence="8" id="KW-0238">DNA-binding</keyword>
<dbReference type="InterPro" id="IPR027417">
    <property type="entry name" value="P-loop_NTPase"/>
</dbReference>
<comment type="subcellular location">
    <subcellularLocation>
        <location evidence="1">Cytoplasm</location>
    </subcellularLocation>
</comment>
<dbReference type="Gene3D" id="1.20.1050.90">
    <property type="entry name" value="RecF/RecN/SMC, N-terminal domain"/>
    <property type="match status" value="1"/>
</dbReference>
<dbReference type="GO" id="GO:0005524">
    <property type="term" value="F:ATP binding"/>
    <property type="evidence" value="ECO:0007669"/>
    <property type="project" value="UniProtKB-KW"/>
</dbReference>
<accession>A0A382RQP3</accession>
<dbReference type="HAMAP" id="MF_00365">
    <property type="entry name" value="RecF"/>
    <property type="match status" value="1"/>
</dbReference>
<name>A0A382RQP3_9ZZZZ</name>
<organism evidence="10">
    <name type="scientific">marine metagenome</name>
    <dbReference type="NCBI Taxonomy" id="408172"/>
    <lineage>
        <taxon>unclassified sequences</taxon>
        <taxon>metagenomes</taxon>
        <taxon>ecological metagenomes</taxon>
    </lineage>
</organism>
<dbReference type="PANTHER" id="PTHR32182">
    <property type="entry name" value="DNA REPLICATION AND REPAIR PROTEIN RECF"/>
    <property type="match status" value="1"/>
</dbReference>
<dbReference type="InterPro" id="IPR042174">
    <property type="entry name" value="RecF_2"/>
</dbReference>
<comment type="similarity">
    <text evidence="2">Belongs to the RecF family.</text>
</comment>
<dbReference type="Gene3D" id="3.40.50.300">
    <property type="entry name" value="P-loop containing nucleotide triphosphate hydrolases"/>
    <property type="match status" value="1"/>
</dbReference>
<dbReference type="GO" id="GO:0006260">
    <property type="term" value="P:DNA replication"/>
    <property type="evidence" value="ECO:0007669"/>
    <property type="project" value="UniProtKB-KW"/>
</dbReference>
<keyword evidence="5" id="KW-0235">DNA replication</keyword>
<evidence type="ECO:0000256" key="4">
    <source>
        <dbReference type="ARBA" id="ARBA00022490"/>
    </source>
</evidence>
<sequence>MLHHINIRNFRNLEHFETDFNQGVTALIGKNGSGKSSLIEAIYFLSIGRSFRATHDRDTINKQIIGTGDFASIKANISINQNLNEIQIILDLNNSNRLKKNCSYNGATLPLSKLIGNLKSVCFSVNDMNIIYGSPSIRRKYINVLNLQLDNQYVSELLVYSKIVESRNSLLKQIKNNFASKIELEYWNNKMVESGTYLMISRYKTINQLSALVESIYPKLFNNYHNGDIRYLCNLDPLN</sequence>
<dbReference type="SUPFAM" id="SSF52540">
    <property type="entry name" value="P-loop containing nucleoside triphosphate hydrolases"/>
    <property type="match status" value="1"/>
</dbReference>
<evidence type="ECO:0000256" key="8">
    <source>
        <dbReference type="ARBA" id="ARBA00023125"/>
    </source>
</evidence>
<dbReference type="PANTHER" id="PTHR32182:SF0">
    <property type="entry name" value="DNA REPLICATION AND REPAIR PROTEIN RECF"/>
    <property type="match status" value="1"/>
</dbReference>
<keyword evidence="4" id="KW-0963">Cytoplasm</keyword>
<evidence type="ECO:0000256" key="1">
    <source>
        <dbReference type="ARBA" id="ARBA00004496"/>
    </source>
</evidence>
<feature type="non-terminal residue" evidence="10">
    <location>
        <position position="239"/>
    </location>
</feature>
<dbReference type="EMBL" id="UINC01123504">
    <property type="protein sequence ID" value="SVD00014.1"/>
    <property type="molecule type" value="Genomic_DNA"/>
</dbReference>
<proteinExistence type="inferred from homology"/>
<evidence type="ECO:0000256" key="7">
    <source>
        <dbReference type="ARBA" id="ARBA00022840"/>
    </source>
</evidence>
<dbReference type="InterPro" id="IPR001238">
    <property type="entry name" value="DNA-binding_RecF"/>
</dbReference>
<protein>
    <recommendedName>
        <fullName evidence="3">DNA replication and repair protein RecF</fullName>
    </recommendedName>
</protein>
<dbReference type="GO" id="GO:0000731">
    <property type="term" value="P:DNA synthesis involved in DNA repair"/>
    <property type="evidence" value="ECO:0007669"/>
    <property type="project" value="TreeGrafter"/>
</dbReference>
<dbReference type="InterPro" id="IPR003395">
    <property type="entry name" value="RecF/RecN/SMC_N"/>
</dbReference>
<evidence type="ECO:0000256" key="2">
    <source>
        <dbReference type="ARBA" id="ARBA00008016"/>
    </source>
</evidence>
<keyword evidence="6" id="KW-0547">Nucleotide-binding</keyword>
<evidence type="ECO:0000256" key="5">
    <source>
        <dbReference type="ARBA" id="ARBA00022705"/>
    </source>
</evidence>
<evidence type="ECO:0000256" key="6">
    <source>
        <dbReference type="ARBA" id="ARBA00022741"/>
    </source>
</evidence>
<reference evidence="10" key="1">
    <citation type="submission" date="2018-05" db="EMBL/GenBank/DDBJ databases">
        <authorList>
            <person name="Lanie J.A."/>
            <person name="Ng W.-L."/>
            <person name="Kazmierczak K.M."/>
            <person name="Andrzejewski T.M."/>
            <person name="Davidsen T.M."/>
            <person name="Wayne K.J."/>
            <person name="Tettelin H."/>
            <person name="Glass J.I."/>
            <person name="Rusch D."/>
            <person name="Podicherti R."/>
            <person name="Tsui H.-C.T."/>
            <person name="Winkler M.E."/>
        </authorList>
    </citation>
    <scope>NUCLEOTIDE SEQUENCE</scope>
</reference>